<reference evidence="1 2" key="1">
    <citation type="journal article" date="2018" name="Front. Plant Sci.">
        <title>Red Clover (Trifolium pratense) and Zigzag Clover (T. medium) - A Picture of Genomic Similarities and Differences.</title>
        <authorList>
            <person name="Dluhosova J."/>
            <person name="Istvanek J."/>
            <person name="Nedelnik J."/>
            <person name="Repkova J."/>
        </authorList>
    </citation>
    <scope>NUCLEOTIDE SEQUENCE [LARGE SCALE GENOMIC DNA]</scope>
    <source>
        <strain evidence="2">cv. 10/8</strain>
        <tissue evidence="1">Leaf</tissue>
    </source>
</reference>
<feature type="non-terminal residue" evidence="1">
    <location>
        <position position="1"/>
    </location>
</feature>
<keyword evidence="2" id="KW-1185">Reference proteome</keyword>
<proteinExistence type="predicted"/>
<accession>A0A392P1V6</accession>
<evidence type="ECO:0000313" key="2">
    <source>
        <dbReference type="Proteomes" id="UP000265520"/>
    </source>
</evidence>
<sequence length="193" mass="22662">VRSAHVFSGISYYPYTVSRSHYSLLMRFVQFVIRRAYLWEYTAHCWELLEFKYRHDLVRDALFDIFRRAGISVKKNTPVNFLTDPQERRSTLWQTDVLVHGWVGALKATSNKVAKHEKACSDNQHIFISFAFDIFGYIAPEVVDLLKRVQMVMHSNIVSLRPMNVIFWRIDFAIQKGLAAQLVARRPKLDIIR</sequence>
<dbReference type="Proteomes" id="UP000265520">
    <property type="component" value="Unassembled WGS sequence"/>
</dbReference>
<dbReference type="AlphaFoldDB" id="A0A392P1V6"/>
<dbReference type="EMBL" id="LXQA010058542">
    <property type="protein sequence ID" value="MCI05399.1"/>
    <property type="molecule type" value="Genomic_DNA"/>
</dbReference>
<dbReference type="PANTHER" id="PTHR48462">
    <property type="entry name" value="PROTEIN, PUTATIVE-RELATED"/>
    <property type="match status" value="1"/>
</dbReference>
<comment type="caution">
    <text evidence="1">The sequence shown here is derived from an EMBL/GenBank/DDBJ whole genome shotgun (WGS) entry which is preliminary data.</text>
</comment>
<evidence type="ECO:0000313" key="1">
    <source>
        <dbReference type="EMBL" id="MCI05399.1"/>
    </source>
</evidence>
<protein>
    <submittedName>
        <fullName evidence="1">Auxilin-like protein</fullName>
    </submittedName>
</protein>
<name>A0A392P1V6_9FABA</name>
<dbReference type="PANTHER" id="PTHR48462:SF1">
    <property type="entry name" value="PROTEIN, PUTATIVE-RELATED"/>
    <property type="match status" value="1"/>
</dbReference>
<organism evidence="1 2">
    <name type="scientific">Trifolium medium</name>
    <dbReference type="NCBI Taxonomy" id="97028"/>
    <lineage>
        <taxon>Eukaryota</taxon>
        <taxon>Viridiplantae</taxon>
        <taxon>Streptophyta</taxon>
        <taxon>Embryophyta</taxon>
        <taxon>Tracheophyta</taxon>
        <taxon>Spermatophyta</taxon>
        <taxon>Magnoliopsida</taxon>
        <taxon>eudicotyledons</taxon>
        <taxon>Gunneridae</taxon>
        <taxon>Pentapetalae</taxon>
        <taxon>rosids</taxon>
        <taxon>fabids</taxon>
        <taxon>Fabales</taxon>
        <taxon>Fabaceae</taxon>
        <taxon>Papilionoideae</taxon>
        <taxon>50 kb inversion clade</taxon>
        <taxon>NPAAA clade</taxon>
        <taxon>Hologalegina</taxon>
        <taxon>IRL clade</taxon>
        <taxon>Trifolieae</taxon>
        <taxon>Trifolium</taxon>
    </lineage>
</organism>